<feature type="compositionally biased region" description="Basic and acidic residues" evidence="1">
    <location>
        <begin position="373"/>
        <end position="385"/>
    </location>
</feature>
<dbReference type="InterPro" id="IPR051678">
    <property type="entry name" value="AGP_Transferase"/>
</dbReference>
<comment type="caution">
    <text evidence="2">The sequence shown here is derived from an EMBL/GenBank/DDBJ whole genome shotgun (WGS) entry which is preliminary data.</text>
</comment>
<reference evidence="2 3" key="1">
    <citation type="journal article" date="2016" name="Genome Biol. Evol.">
        <title>Divergent and convergent evolution of fungal pathogenicity.</title>
        <authorList>
            <person name="Shang Y."/>
            <person name="Xiao G."/>
            <person name="Zheng P."/>
            <person name="Cen K."/>
            <person name="Zhan S."/>
            <person name="Wang C."/>
        </authorList>
    </citation>
    <scope>NUCLEOTIDE SEQUENCE [LARGE SCALE GENOMIC DNA]</scope>
    <source>
        <strain evidence="2 3">RCEF 264</strain>
    </source>
</reference>
<sequence>MEHNSNTDDDGYPDEMLNNIIEEALKPKVETYRFEPIGPRSHYTWLVEEKTPGDVPSKYYFLRFFDEDICVSTEAVTMDFIRENTTIPVAKIVAHDFRQKNVTFMLDGHFRKIERMRFILQEYVPQKTLEMFGDTLSREQWLQLARELGTVIAKLWKLVHEYHTNQERTTTRQPDNTFIMDMIRGDLRDEFEPFRLFDVHYSTAYSEEEEDTDASRVSHLIDVILHVLDHFGLFSYGHFYLRHIFLQPRNILVNPKATSSEPIVTGFVSWSPYYFPPDVPKKTHIVSRDDFLRNSEWLWRYSKDENRGLHLQREAQHKATTEKETGNSVETDNENPKKEMKNSLRREIADNLLRFREHIKDKTRGIHSKKKNKDKDTPKTEEEAGKSGPTARESQIEEKKHETVDGNDVDGNEDGKMYDEELRDAFFKEAGVPYAELVDSRDYQFGVKLVQFVSHKTHLNSDDLAKAHKLIEEWLTHQPVEVLDEIRKRMDFEFRAFLAWM</sequence>
<dbReference type="PANTHER" id="PTHR21310:SF15">
    <property type="entry name" value="AMINOGLYCOSIDE PHOSPHOTRANSFERASE DOMAIN-CONTAINING PROTEIN"/>
    <property type="match status" value="1"/>
</dbReference>
<evidence type="ECO:0000313" key="2">
    <source>
        <dbReference type="EMBL" id="OAA59022.1"/>
    </source>
</evidence>
<feature type="region of interest" description="Disordered" evidence="1">
    <location>
        <begin position="359"/>
        <end position="415"/>
    </location>
</feature>
<name>A0A167RWY1_9HYPO</name>
<dbReference type="EMBL" id="AZHD01000011">
    <property type="protein sequence ID" value="OAA59022.1"/>
    <property type="molecule type" value="Genomic_DNA"/>
</dbReference>
<evidence type="ECO:0000256" key="1">
    <source>
        <dbReference type="SAM" id="MobiDB-lite"/>
    </source>
</evidence>
<proteinExistence type="predicted"/>
<dbReference type="PANTHER" id="PTHR21310">
    <property type="entry name" value="AMINOGLYCOSIDE PHOSPHOTRANSFERASE-RELATED-RELATED"/>
    <property type="match status" value="1"/>
</dbReference>
<keyword evidence="3" id="KW-1185">Reference proteome</keyword>
<dbReference type="Proteomes" id="UP000076874">
    <property type="component" value="Unassembled WGS sequence"/>
</dbReference>
<dbReference type="OrthoDB" id="10003767at2759"/>
<organism evidence="2 3">
    <name type="scientific">Niveomyces insectorum RCEF 264</name>
    <dbReference type="NCBI Taxonomy" id="1081102"/>
    <lineage>
        <taxon>Eukaryota</taxon>
        <taxon>Fungi</taxon>
        <taxon>Dikarya</taxon>
        <taxon>Ascomycota</taxon>
        <taxon>Pezizomycotina</taxon>
        <taxon>Sordariomycetes</taxon>
        <taxon>Hypocreomycetidae</taxon>
        <taxon>Hypocreales</taxon>
        <taxon>Cordycipitaceae</taxon>
        <taxon>Niveomyces</taxon>
    </lineage>
</organism>
<feature type="compositionally biased region" description="Basic and acidic residues" evidence="1">
    <location>
        <begin position="310"/>
        <end position="325"/>
    </location>
</feature>
<dbReference type="AlphaFoldDB" id="A0A167RWY1"/>
<accession>A0A167RWY1</accession>
<evidence type="ECO:0000313" key="3">
    <source>
        <dbReference type="Proteomes" id="UP000076874"/>
    </source>
</evidence>
<feature type="compositionally biased region" description="Basic and acidic residues" evidence="1">
    <location>
        <begin position="394"/>
        <end position="404"/>
    </location>
</feature>
<evidence type="ECO:0008006" key="4">
    <source>
        <dbReference type="Google" id="ProtNLM"/>
    </source>
</evidence>
<feature type="region of interest" description="Disordered" evidence="1">
    <location>
        <begin position="310"/>
        <end position="344"/>
    </location>
</feature>
<feature type="compositionally biased region" description="Basic and acidic residues" evidence="1">
    <location>
        <begin position="334"/>
        <end position="344"/>
    </location>
</feature>
<protein>
    <recommendedName>
        <fullName evidence="4">Protein kinase-like domain protein</fullName>
    </recommendedName>
</protein>
<gene>
    <name evidence="2" type="ORF">SPI_06224</name>
</gene>
<dbReference type="SUPFAM" id="SSF56112">
    <property type="entry name" value="Protein kinase-like (PK-like)"/>
    <property type="match status" value="1"/>
</dbReference>
<dbReference type="InterPro" id="IPR011009">
    <property type="entry name" value="Kinase-like_dom_sf"/>
</dbReference>